<dbReference type="AlphaFoldDB" id="A0A9D5D5U6"/>
<reference evidence="1" key="1">
    <citation type="submission" date="2021-03" db="EMBL/GenBank/DDBJ databases">
        <authorList>
            <person name="Li Z."/>
            <person name="Yang C."/>
        </authorList>
    </citation>
    <scope>NUCLEOTIDE SEQUENCE</scope>
    <source>
        <strain evidence="1">Dzin_1.0</strain>
        <tissue evidence="1">Leaf</tissue>
    </source>
</reference>
<reference evidence="1" key="2">
    <citation type="journal article" date="2022" name="Hortic Res">
        <title>The genome of Dioscorea zingiberensis sheds light on the biosynthesis, origin and evolution of the medicinally important diosgenin saponins.</title>
        <authorList>
            <person name="Li Y."/>
            <person name="Tan C."/>
            <person name="Li Z."/>
            <person name="Guo J."/>
            <person name="Li S."/>
            <person name="Chen X."/>
            <person name="Wang C."/>
            <person name="Dai X."/>
            <person name="Yang H."/>
            <person name="Song W."/>
            <person name="Hou L."/>
            <person name="Xu J."/>
            <person name="Tong Z."/>
            <person name="Xu A."/>
            <person name="Yuan X."/>
            <person name="Wang W."/>
            <person name="Yang Q."/>
            <person name="Chen L."/>
            <person name="Sun Z."/>
            <person name="Wang K."/>
            <person name="Pan B."/>
            <person name="Chen J."/>
            <person name="Bao Y."/>
            <person name="Liu F."/>
            <person name="Qi X."/>
            <person name="Gang D.R."/>
            <person name="Wen J."/>
            <person name="Li J."/>
        </authorList>
    </citation>
    <scope>NUCLEOTIDE SEQUENCE</scope>
    <source>
        <strain evidence="1">Dzin_1.0</strain>
    </source>
</reference>
<organism evidence="1 2">
    <name type="scientific">Dioscorea zingiberensis</name>
    <dbReference type="NCBI Taxonomy" id="325984"/>
    <lineage>
        <taxon>Eukaryota</taxon>
        <taxon>Viridiplantae</taxon>
        <taxon>Streptophyta</taxon>
        <taxon>Embryophyta</taxon>
        <taxon>Tracheophyta</taxon>
        <taxon>Spermatophyta</taxon>
        <taxon>Magnoliopsida</taxon>
        <taxon>Liliopsida</taxon>
        <taxon>Dioscoreales</taxon>
        <taxon>Dioscoreaceae</taxon>
        <taxon>Dioscorea</taxon>
    </lineage>
</organism>
<proteinExistence type="predicted"/>
<evidence type="ECO:0000313" key="1">
    <source>
        <dbReference type="EMBL" id="KAJ0985678.1"/>
    </source>
</evidence>
<dbReference type="Proteomes" id="UP001085076">
    <property type="component" value="Miscellaneous, Linkage group lg01"/>
</dbReference>
<evidence type="ECO:0000313" key="2">
    <source>
        <dbReference type="Proteomes" id="UP001085076"/>
    </source>
</evidence>
<accession>A0A9D5D5U6</accession>
<name>A0A9D5D5U6_9LILI</name>
<gene>
    <name evidence="1" type="ORF">J5N97_004034</name>
</gene>
<sequence>MNHVFEMKHFRASFQIHFHMARLITRIHTRHHPTAPPPILLLLFLSIWTYMPYPSASSWSGARGTQQSRVPEAKH</sequence>
<protein>
    <submittedName>
        <fullName evidence="1">Uncharacterized protein</fullName>
    </submittedName>
</protein>
<keyword evidence="2" id="KW-1185">Reference proteome</keyword>
<comment type="caution">
    <text evidence="1">The sequence shown here is derived from an EMBL/GenBank/DDBJ whole genome shotgun (WGS) entry which is preliminary data.</text>
</comment>
<dbReference type="EMBL" id="JAGGNH010000001">
    <property type="protein sequence ID" value="KAJ0985678.1"/>
    <property type="molecule type" value="Genomic_DNA"/>
</dbReference>